<evidence type="ECO:0000256" key="4">
    <source>
        <dbReference type="ARBA" id="ARBA00022679"/>
    </source>
</evidence>
<reference evidence="7 8" key="1">
    <citation type="submission" date="2017-08" db="EMBL/GenBank/DDBJ databases">
        <title>Halovibrio sewagensis sp. nov., isolated from wastewater of high salinity.</title>
        <authorList>
            <person name="Dong X."/>
            <person name="Zhang G."/>
        </authorList>
    </citation>
    <scope>NUCLEOTIDE SEQUENCE [LARGE SCALE GENOMIC DNA]</scope>
    <source>
        <strain evidence="7 8">YL5-2</strain>
    </source>
</reference>
<dbReference type="GO" id="GO:0009247">
    <property type="term" value="P:glycolipid biosynthetic process"/>
    <property type="evidence" value="ECO:0007669"/>
    <property type="project" value="UniProtKB-ARBA"/>
</dbReference>
<proteinExistence type="predicted"/>
<organism evidence="7 8">
    <name type="scientific">Halovibrio salipaludis</name>
    <dbReference type="NCBI Taxonomy" id="2032626"/>
    <lineage>
        <taxon>Bacteria</taxon>
        <taxon>Pseudomonadati</taxon>
        <taxon>Pseudomonadota</taxon>
        <taxon>Gammaproteobacteria</taxon>
        <taxon>Oceanospirillales</taxon>
        <taxon>Halomonadaceae</taxon>
        <taxon>Halovibrio</taxon>
    </lineage>
</organism>
<sequence length="298" mass="33509">MKTLRIRGLRALLWLIGHLPLALAQSLGRVVGLCLWAARDRTRKVTERSLTLAYPDMPEAERRTLARDSLRETGKLIAEIPIMWESPVPRCLGLIREFEGQHLLDEARAEGRGVVLIVPHLGNWELLGLYYSTRFSMAALYSPPKMAEMEDYMSKVRGRGGSELVRADRKGVLRLFSILREGGVVGILPDQVPDASGGTYAPFFGIDVLTMKLVSRLVQKTGARAVVTYCERLPGARGFRLVADEADPRLYAEDTETSVAALNASVESVVRRIPEQYQWEYKRFRKQPSGKPNPYRDL</sequence>
<dbReference type="RefSeq" id="WP_095616124.1">
    <property type="nucleotide sequence ID" value="NZ_NSKD01000001.1"/>
</dbReference>
<keyword evidence="8" id="KW-1185">Reference proteome</keyword>
<dbReference type="GO" id="GO:0016746">
    <property type="term" value="F:acyltransferase activity"/>
    <property type="evidence" value="ECO:0007669"/>
    <property type="project" value="UniProtKB-KW"/>
</dbReference>
<keyword evidence="6 7" id="KW-0012">Acyltransferase</keyword>
<accession>A0A2A2F9A3</accession>
<dbReference type="Pfam" id="PF03279">
    <property type="entry name" value="Lip_A_acyltrans"/>
    <property type="match status" value="1"/>
</dbReference>
<protein>
    <submittedName>
        <fullName evidence="7">Lipid A biosynthesis acyltransferase</fullName>
    </submittedName>
</protein>
<evidence type="ECO:0000256" key="1">
    <source>
        <dbReference type="ARBA" id="ARBA00004533"/>
    </source>
</evidence>
<dbReference type="GO" id="GO:0005886">
    <property type="term" value="C:plasma membrane"/>
    <property type="evidence" value="ECO:0007669"/>
    <property type="project" value="UniProtKB-SubCell"/>
</dbReference>
<dbReference type="EMBL" id="NSKD01000001">
    <property type="protein sequence ID" value="PAU82026.1"/>
    <property type="molecule type" value="Genomic_DNA"/>
</dbReference>
<comment type="subcellular location">
    <subcellularLocation>
        <location evidence="1">Cell inner membrane</location>
    </subcellularLocation>
</comment>
<keyword evidence="5" id="KW-0472">Membrane</keyword>
<dbReference type="PANTHER" id="PTHR30606">
    <property type="entry name" value="LIPID A BIOSYNTHESIS LAUROYL ACYLTRANSFERASE"/>
    <property type="match status" value="1"/>
</dbReference>
<dbReference type="AlphaFoldDB" id="A0A2A2F9A3"/>
<evidence type="ECO:0000256" key="2">
    <source>
        <dbReference type="ARBA" id="ARBA00022475"/>
    </source>
</evidence>
<evidence type="ECO:0000313" key="8">
    <source>
        <dbReference type="Proteomes" id="UP000218896"/>
    </source>
</evidence>
<dbReference type="Proteomes" id="UP000218896">
    <property type="component" value="Unassembled WGS sequence"/>
</dbReference>
<keyword evidence="2" id="KW-1003">Cell membrane</keyword>
<dbReference type="InterPro" id="IPR004960">
    <property type="entry name" value="LipA_acyltrans"/>
</dbReference>
<gene>
    <name evidence="7" type="ORF">CK501_02425</name>
</gene>
<dbReference type="PANTHER" id="PTHR30606:SF10">
    <property type="entry name" value="PHOSPHATIDYLINOSITOL MANNOSIDE ACYLTRANSFERASE"/>
    <property type="match status" value="1"/>
</dbReference>
<comment type="caution">
    <text evidence="7">The sequence shown here is derived from an EMBL/GenBank/DDBJ whole genome shotgun (WGS) entry which is preliminary data.</text>
</comment>
<keyword evidence="4 7" id="KW-0808">Transferase</keyword>
<evidence type="ECO:0000256" key="6">
    <source>
        <dbReference type="ARBA" id="ARBA00023315"/>
    </source>
</evidence>
<evidence type="ECO:0000256" key="3">
    <source>
        <dbReference type="ARBA" id="ARBA00022519"/>
    </source>
</evidence>
<evidence type="ECO:0000256" key="5">
    <source>
        <dbReference type="ARBA" id="ARBA00023136"/>
    </source>
</evidence>
<name>A0A2A2F9A3_9GAMM</name>
<evidence type="ECO:0000313" key="7">
    <source>
        <dbReference type="EMBL" id="PAU82026.1"/>
    </source>
</evidence>
<dbReference type="CDD" id="cd07984">
    <property type="entry name" value="LPLAT_LABLAT-like"/>
    <property type="match status" value="1"/>
</dbReference>
<dbReference type="PIRSF" id="PIRSF026649">
    <property type="entry name" value="MsbB"/>
    <property type="match status" value="1"/>
</dbReference>
<dbReference type="OrthoDB" id="9803456at2"/>
<keyword evidence="3" id="KW-0997">Cell inner membrane</keyword>